<feature type="transmembrane region" description="Helical" evidence="1">
    <location>
        <begin position="179"/>
        <end position="199"/>
    </location>
</feature>
<evidence type="ECO:0000313" key="2">
    <source>
        <dbReference type="EMBL" id="POM26459.1"/>
    </source>
</evidence>
<protein>
    <recommendedName>
        <fullName evidence="4">DUF3592 domain-containing protein</fullName>
    </recommendedName>
</protein>
<proteinExistence type="predicted"/>
<sequence>MRLMDVTASIIRGGAATAATAAGIGGYVAVGWLDFYGPGSLSWLGVIVALSATALGVGAAFAASGHMATPVLLLLALPFCGFFLHNAAEDRVLAVRGVSGACRVDDVRKTSATVLNGAPEGGNSTITGNVHRLSCPSGGPSELNIEKAARPGSTLHLTWDPDRRVDPRPTADVPHGEELVLPSLAVVAVLLLAMTAGFGHDRTEPS</sequence>
<keyword evidence="1" id="KW-0472">Membrane</keyword>
<dbReference type="Proteomes" id="UP000242367">
    <property type="component" value="Unassembled WGS sequence"/>
</dbReference>
<evidence type="ECO:0000313" key="3">
    <source>
        <dbReference type="Proteomes" id="UP000242367"/>
    </source>
</evidence>
<gene>
    <name evidence="2" type="ORF">BTM25_08600</name>
</gene>
<keyword evidence="1" id="KW-0812">Transmembrane</keyword>
<name>A0A2P4UN70_9ACTN</name>
<organism evidence="2 3">
    <name type="scientific">Actinomadura rubteroloni</name>
    <dbReference type="NCBI Taxonomy" id="1926885"/>
    <lineage>
        <taxon>Bacteria</taxon>
        <taxon>Bacillati</taxon>
        <taxon>Actinomycetota</taxon>
        <taxon>Actinomycetes</taxon>
        <taxon>Streptosporangiales</taxon>
        <taxon>Thermomonosporaceae</taxon>
        <taxon>Actinomadura</taxon>
    </lineage>
</organism>
<keyword evidence="3" id="KW-1185">Reference proteome</keyword>
<dbReference type="AlphaFoldDB" id="A0A2P4UN70"/>
<accession>A0A2P4UN70</accession>
<reference evidence="2 3" key="1">
    <citation type="journal article" date="2017" name="Chemistry">
        <title>Isolation, Biosynthesis and Chemical Modifications of Rubterolones A-F: Rare Tropolone Alkaloids from Actinomadura sp. 5-2.</title>
        <authorList>
            <person name="Guo H."/>
            <person name="Benndorf R."/>
            <person name="Leichnitz D."/>
            <person name="Klassen J.L."/>
            <person name="Vollmers J."/>
            <person name="Gorls H."/>
            <person name="Steinacker M."/>
            <person name="Weigel C."/>
            <person name="Dahse H.M."/>
            <person name="Kaster A.K."/>
            <person name="de Beer Z.W."/>
            <person name="Poulsen M."/>
            <person name="Beemelmanns C."/>
        </authorList>
    </citation>
    <scope>NUCLEOTIDE SEQUENCE [LARGE SCALE GENOMIC DNA]</scope>
    <source>
        <strain evidence="2 3">5-2</strain>
    </source>
</reference>
<feature type="transmembrane region" description="Helical" evidence="1">
    <location>
        <begin position="70"/>
        <end position="88"/>
    </location>
</feature>
<comment type="caution">
    <text evidence="2">The sequence shown here is derived from an EMBL/GenBank/DDBJ whole genome shotgun (WGS) entry which is preliminary data.</text>
</comment>
<dbReference type="EMBL" id="MTBP01000001">
    <property type="protein sequence ID" value="POM26459.1"/>
    <property type="molecule type" value="Genomic_DNA"/>
</dbReference>
<evidence type="ECO:0000256" key="1">
    <source>
        <dbReference type="SAM" id="Phobius"/>
    </source>
</evidence>
<keyword evidence="1" id="KW-1133">Transmembrane helix</keyword>
<feature type="transmembrane region" description="Helical" evidence="1">
    <location>
        <begin position="12"/>
        <end position="35"/>
    </location>
</feature>
<feature type="transmembrane region" description="Helical" evidence="1">
    <location>
        <begin position="41"/>
        <end position="63"/>
    </location>
</feature>
<evidence type="ECO:0008006" key="4">
    <source>
        <dbReference type="Google" id="ProtNLM"/>
    </source>
</evidence>